<keyword evidence="1" id="KW-1133">Transmembrane helix</keyword>
<feature type="transmembrane region" description="Helical" evidence="1">
    <location>
        <begin position="61"/>
        <end position="86"/>
    </location>
</feature>
<proteinExistence type="predicted"/>
<sequence length="103" mass="11304">MAPNASVTVLYAIAPSAASNKVWDTYSEIAVTPFINLTKHTNSAMRRAFLSARVAIKSFQLAFLLISSSTLDLIILNSLSIFFVALNHFKESLARSVCLVINR</sequence>
<name>A0A224Y179_9HEMI</name>
<evidence type="ECO:0000256" key="1">
    <source>
        <dbReference type="SAM" id="Phobius"/>
    </source>
</evidence>
<organism evidence="2">
    <name type="scientific">Panstrongylus lignarius</name>
    <dbReference type="NCBI Taxonomy" id="156445"/>
    <lineage>
        <taxon>Eukaryota</taxon>
        <taxon>Metazoa</taxon>
        <taxon>Ecdysozoa</taxon>
        <taxon>Arthropoda</taxon>
        <taxon>Hexapoda</taxon>
        <taxon>Insecta</taxon>
        <taxon>Pterygota</taxon>
        <taxon>Neoptera</taxon>
        <taxon>Paraneoptera</taxon>
        <taxon>Hemiptera</taxon>
        <taxon>Heteroptera</taxon>
        <taxon>Panheteroptera</taxon>
        <taxon>Cimicomorpha</taxon>
        <taxon>Reduviidae</taxon>
        <taxon>Triatominae</taxon>
        <taxon>Panstrongylus</taxon>
    </lineage>
</organism>
<accession>A0A224Y179</accession>
<evidence type="ECO:0000313" key="2">
    <source>
        <dbReference type="EMBL" id="JAW14770.1"/>
    </source>
</evidence>
<dbReference type="EMBL" id="GFTR01001656">
    <property type="protein sequence ID" value="JAW14770.1"/>
    <property type="molecule type" value="Transcribed_RNA"/>
</dbReference>
<protein>
    <submittedName>
        <fullName evidence="2">Uncharacterized protein</fullName>
    </submittedName>
</protein>
<keyword evidence="1" id="KW-0812">Transmembrane</keyword>
<dbReference type="AlphaFoldDB" id="A0A224Y179"/>
<keyword evidence="1" id="KW-0472">Membrane</keyword>
<reference evidence="2" key="1">
    <citation type="journal article" date="2018" name="PLoS Negl. Trop. Dis.">
        <title>An insight into the salivary gland and fat body transcriptome of Panstrongylus lignarius (Hemiptera: Heteroptera), the main vector of Chagas disease in Peru.</title>
        <authorList>
            <person name="Nevoa J.C."/>
            <person name="Mendes M.T."/>
            <person name="da Silva M.V."/>
            <person name="Soares S.C."/>
            <person name="Oliveira C.J.F."/>
            <person name="Ribeiro J.M.C."/>
        </authorList>
    </citation>
    <scope>NUCLEOTIDE SEQUENCE</scope>
</reference>